<evidence type="ECO:0008006" key="5">
    <source>
        <dbReference type="Google" id="ProtNLM"/>
    </source>
</evidence>
<feature type="region of interest" description="Disordered" evidence="1">
    <location>
        <begin position="22"/>
        <end position="76"/>
    </location>
</feature>
<dbReference type="RefSeq" id="WP_168084674.1">
    <property type="nucleotide sequence ID" value="NZ_JAAVJI010000008.1"/>
</dbReference>
<gene>
    <name evidence="3" type="ORF">HBH25_14760</name>
</gene>
<sequence>MKLPIACGIAAVTLLLAGNAMSAESESAEVTSGAKDSTLMTQTNKDTDAQHRTHKQNAADESKRGRPVSKEAAPAN</sequence>
<feature type="chain" id="PRO_5047111344" description="Secreted protein" evidence="2">
    <location>
        <begin position="23"/>
        <end position="76"/>
    </location>
</feature>
<name>A0ABX0YIE3_9PSED</name>
<feature type="signal peptide" evidence="2">
    <location>
        <begin position="1"/>
        <end position="22"/>
    </location>
</feature>
<accession>A0ABX0YIE3</accession>
<evidence type="ECO:0000256" key="2">
    <source>
        <dbReference type="SAM" id="SignalP"/>
    </source>
</evidence>
<protein>
    <recommendedName>
        <fullName evidence="5">Secreted protein</fullName>
    </recommendedName>
</protein>
<keyword evidence="2" id="KW-0732">Signal</keyword>
<evidence type="ECO:0000313" key="3">
    <source>
        <dbReference type="EMBL" id="NJP02109.1"/>
    </source>
</evidence>
<dbReference type="EMBL" id="JAAVJI010000008">
    <property type="protein sequence ID" value="NJP02109.1"/>
    <property type="molecule type" value="Genomic_DNA"/>
</dbReference>
<dbReference type="Proteomes" id="UP000746535">
    <property type="component" value="Unassembled WGS sequence"/>
</dbReference>
<proteinExistence type="predicted"/>
<evidence type="ECO:0000313" key="4">
    <source>
        <dbReference type="Proteomes" id="UP000746535"/>
    </source>
</evidence>
<organism evidence="3 4">
    <name type="scientific">Pseudomonas quercus</name>
    <dbReference type="NCBI Taxonomy" id="2722792"/>
    <lineage>
        <taxon>Bacteria</taxon>
        <taxon>Pseudomonadati</taxon>
        <taxon>Pseudomonadota</taxon>
        <taxon>Gammaproteobacteria</taxon>
        <taxon>Pseudomonadales</taxon>
        <taxon>Pseudomonadaceae</taxon>
        <taxon>Pseudomonas</taxon>
    </lineage>
</organism>
<feature type="compositionally biased region" description="Basic and acidic residues" evidence="1">
    <location>
        <begin position="45"/>
        <end position="64"/>
    </location>
</feature>
<keyword evidence="4" id="KW-1185">Reference proteome</keyword>
<reference evidence="3 4" key="1">
    <citation type="submission" date="2020-03" db="EMBL/GenBank/DDBJ databases">
        <authorList>
            <person name="Wang L."/>
            <person name="He N."/>
            <person name="Li Y."/>
            <person name="Fang Y."/>
            <person name="Zhang F."/>
        </authorList>
    </citation>
    <scope>NUCLEOTIDE SEQUENCE [LARGE SCALE GENOMIC DNA]</scope>
    <source>
        <strain evidence="4">hsmgli-8</strain>
    </source>
</reference>
<comment type="caution">
    <text evidence="3">The sequence shown here is derived from an EMBL/GenBank/DDBJ whole genome shotgun (WGS) entry which is preliminary data.</text>
</comment>
<feature type="compositionally biased region" description="Polar residues" evidence="1">
    <location>
        <begin position="22"/>
        <end position="44"/>
    </location>
</feature>
<evidence type="ECO:0000256" key="1">
    <source>
        <dbReference type="SAM" id="MobiDB-lite"/>
    </source>
</evidence>